<dbReference type="Gene3D" id="2.60.40.10">
    <property type="entry name" value="Immunoglobulins"/>
    <property type="match status" value="1"/>
</dbReference>
<dbReference type="EMBL" id="KX857216">
    <property type="protein sequence ID" value="ARF02856.1"/>
    <property type="molecule type" value="Genomic_DNA"/>
</dbReference>
<name>A0A1V0S898_CNPV</name>
<proteinExistence type="predicted"/>
<evidence type="ECO:0000313" key="2">
    <source>
        <dbReference type="Proteomes" id="UP000315116"/>
    </source>
</evidence>
<protein>
    <submittedName>
        <fullName evidence="1">SWPV1-297</fullName>
    </submittedName>
</protein>
<reference evidence="1 2" key="1">
    <citation type="journal article" date="2017" name="BMC Genomics">
        <title>Genomic characterization of two novel pathogenic avipoxviruses isolated from pacific shearwaters (Ardenna spp.).</title>
        <authorList>
            <person name="Sarker S."/>
            <person name="Das S."/>
            <person name="Lavers J.L."/>
            <person name="Hutton I."/>
            <person name="Helbig K."/>
            <person name="Imbery J."/>
            <person name="Upton C."/>
            <person name="Raidal S.R."/>
        </authorList>
    </citation>
    <scope>NUCLEOTIDE SEQUENCE [LARGE SCALE GENOMIC DNA]</scope>
    <source>
        <strain evidence="1 2">SWPV-1</strain>
    </source>
</reference>
<sequence>MYFIGSKIIYLFLLYNIILISCEDAPVLIGSTVELECYLPLENITRATWSEEYSIYPVSKIEIGGEANNRDYLITVDAVYSEDLANSTLKIKNVKVSNGGCYIYKVFSGNRKIECKKCFTVEPHVVFRWNREGNNITRVACHVGDNNMQQYTLYWKVKGVSVGGRIALDYDDHEYTVLNDYEATEIRLLGKYDSDVKMVWCRYLTYEEIIIEYPIRFLGTSENNFHHVSNSDMRIAKDYW</sequence>
<dbReference type="InterPro" id="IPR036179">
    <property type="entry name" value="Ig-like_dom_sf"/>
</dbReference>
<dbReference type="InterPro" id="IPR013783">
    <property type="entry name" value="Ig-like_fold"/>
</dbReference>
<evidence type="ECO:0000313" key="1">
    <source>
        <dbReference type="EMBL" id="ARF02856.1"/>
    </source>
</evidence>
<dbReference type="Proteomes" id="UP000315116">
    <property type="component" value="Segment"/>
</dbReference>
<accession>A0A1V0S898</accession>
<dbReference type="PROSITE" id="PS51257">
    <property type="entry name" value="PROKAR_LIPOPROTEIN"/>
    <property type="match status" value="1"/>
</dbReference>
<gene>
    <name evidence="1" type="primary">SWPV1-297</name>
</gene>
<organism evidence="1 2">
    <name type="scientific">Shearwaterpox virus</name>
    <dbReference type="NCBI Taxonomy" id="1974596"/>
    <lineage>
        <taxon>Viruses</taxon>
        <taxon>Varidnaviria</taxon>
        <taxon>Bamfordvirae</taxon>
        <taxon>Nucleocytoviricota</taxon>
        <taxon>Pokkesviricetes</taxon>
        <taxon>Chitovirales</taxon>
        <taxon>Poxviridae</taxon>
        <taxon>Chordopoxvirinae</taxon>
        <taxon>Avipoxvirus</taxon>
        <taxon>Avipoxvirus canarypox</taxon>
        <taxon>Canarypox virus</taxon>
    </lineage>
</organism>
<dbReference type="SUPFAM" id="SSF48726">
    <property type="entry name" value="Immunoglobulin"/>
    <property type="match status" value="1"/>
</dbReference>